<dbReference type="InterPro" id="IPR002583">
    <property type="entry name" value="Ribosomal_bS20"/>
</dbReference>
<dbReference type="Pfam" id="PF01649">
    <property type="entry name" value="Ribosomal_S20p"/>
    <property type="match status" value="1"/>
</dbReference>
<dbReference type="GO" id="GO:0003735">
    <property type="term" value="F:structural constituent of ribosome"/>
    <property type="evidence" value="ECO:0007669"/>
    <property type="project" value="InterPro"/>
</dbReference>
<evidence type="ECO:0000256" key="8">
    <source>
        <dbReference type="SAM" id="MobiDB-lite"/>
    </source>
</evidence>
<evidence type="ECO:0000313" key="10">
    <source>
        <dbReference type="Proteomes" id="UP000052008"/>
    </source>
</evidence>
<keyword evidence="2 7" id="KW-0699">rRNA-binding</keyword>
<dbReference type="InterPro" id="IPR036510">
    <property type="entry name" value="Ribosomal_bS20_sf"/>
</dbReference>
<protein>
    <recommendedName>
        <fullName evidence="6 7">Small ribosomal subunit protein bS20</fullName>
    </recommendedName>
</protein>
<evidence type="ECO:0000256" key="3">
    <source>
        <dbReference type="ARBA" id="ARBA00022884"/>
    </source>
</evidence>
<comment type="similarity">
    <text evidence="1 7">Belongs to the bacterial ribosomal protein bS20 family.</text>
</comment>
<keyword evidence="4 7" id="KW-0689">Ribosomal protein</keyword>
<gene>
    <name evidence="7" type="primary">rpsT</name>
    <name evidence="9" type="ORF">AMJ39_06065</name>
</gene>
<dbReference type="GO" id="GO:0070181">
    <property type="term" value="F:small ribosomal subunit rRNA binding"/>
    <property type="evidence" value="ECO:0007669"/>
    <property type="project" value="TreeGrafter"/>
</dbReference>
<dbReference type="GO" id="GO:0005829">
    <property type="term" value="C:cytosol"/>
    <property type="evidence" value="ECO:0007669"/>
    <property type="project" value="TreeGrafter"/>
</dbReference>
<dbReference type="NCBIfam" id="TIGR00029">
    <property type="entry name" value="S20"/>
    <property type="match status" value="1"/>
</dbReference>
<accession>A0A0S7WSA5</accession>
<feature type="compositionally biased region" description="Basic residues" evidence="8">
    <location>
        <begin position="69"/>
        <end position="80"/>
    </location>
</feature>
<feature type="region of interest" description="Disordered" evidence="8">
    <location>
        <begin position="1"/>
        <end position="28"/>
    </location>
</feature>
<comment type="function">
    <text evidence="7">Binds directly to 16S ribosomal RNA.</text>
</comment>
<dbReference type="GO" id="GO:0006412">
    <property type="term" value="P:translation"/>
    <property type="evidence" value="ECO:0007669"/>
    <property type="project" value="UniProtKB-UniRule"/>
</dbReference>
<dbReference type="STRING" id="1703770.AMJ39_06065"/>
<dbReference type="PATRIC" id="fig|1703770.3.peg.895"/>
<keyword evidence="3 7" id="KW-0694">RNA-binding</keyword>
<evidence type="ECO:0000256" key="2">
    <source>
        <dbReference type="ARBA" id="ARBA00022730"/>
    </source>
</evidence>
<dbReference type="EMBL" id="LIZS01000032">
    <property type="protein sequence ID" value="KPJ53032.1"/>
    <property type="molecule type" value="Genomic_DNA"/>
</dbReference>
<dbReference type="GO" id="GO:0015935">
    <property type="term" value="C:small ribosomal subunit"/>
    <property type="evidence" value="ECO:0007669"/>
    <property type="project" value="TreeGrafter"/>
</dbReference>
<evidence type="ECO:0000256" key="5">
    <source>
        <dbReference type="ARBA" id="ARBA00023274"/>
    </source>
</evidence>
<organism evidence="9 10">
    <name type="scientific">candidate division TA06 bacterium DG_24</name>
    <dbReference type="NCBI Taxonomy" id="1703770"/>
    <lineage>
        <taxon>Bacteria</taxon>
        <taxon>Bacteria division TA06</taxon>
    </lineage>
</organism>
<evidence type="ECO:0000256" key="6">
    <source>
        <dbReference type="ARBA" id="ARBA00035136"/>
    </source>
</evidence>
<feature type="compositionally biased region" description="Basic residues" evidence="8">
    <location>
        <begin position="15"/>
        <end position="28"/>
    </location>
</feature>
<dbReference type="AlphaFoldDB" id="A0A0S7WSA5"/>
<dbReference type="SUPFAM" id="SSF46992">
    <property type="entry name" value="Ribosomal protein S20"/>
    <property type="match status" value="1"/>
</dbReference>
<reference evidence="9 10" key="1">
    <citation type="journal article" date="2015" name="Microbiome">
        <title>Genomic resolution of linkages in carbon, nitrogen, and sulfur cycling among widespread estuary sediment bacteria.</title>
        <authorList>
            <person name="Baker B.J."/>
            <person name="Lazar C.S."/>
            <person name="Teske A.P."/>
            <person name="Dick G.J."/>
        </authorList>
    </citation>
    <scope>NUCLEOTIDE SEQUENCE [LARGE SCALE GENOMIC DNA]</scope>
    <source>
        <strain evidence="9">DG_24</strain>
    </source>
</reference>
<dbReference type="PANTHER" id="PTHR33398">
    <property type="entry name" value="30S RIBOSOMAL PROTEIN S20"/>
    <property type="match status" value="1"/>
</dbReference>
<proteinExistence type="inferred from homology"/>
<dbReference type="Proteomes" id="UP000052008">
    <property type="component" value="Unassembled WGS sequence"/>
</dbReference>
<name>A0A0S7WSA5_UNCT6</name>
<dbReference type="HAMAP" id="MF_00500">
    <property type="entry name" value="Ribosomal_bS20"/>
    <property type="match status" value="1"/>
</dbReference>
<feature type="region of interest" description="Disordered" evidence="8">
    <location>
        <begin position="69"/>
        <end position="89"/>
    </location>
</feature>
<keyword evidence="5 7" id="KW-0687">Ribonucleoprotein</keyword>
<dbReference type="Gene3D" id="1.20.58.110">
    <property type="entry name" value="Ribosomal protein S20"/>
    <property type="match status" value="1"/>
</dbReference>
<sequence>MPTHRSAEKRDRQNAKRRSRNRTAKSRIRTTVKRFEAASDEETRARLLKEVQSELDKAAGKGIIPATRAARKKSRLAAHLRPKDAGSAS</sequence>
<dbReference type="PANTHER" id="PTHR33398:SF1">
    <property type="entry name" value="SMALL RIBOSOMAL SUBUNIT PROTEIN BS20C"/>
    <property type="match status" value="1"/>
</dbReference>
<evidence type="ECO:0000256" key="7">
    <source>
        <dbReference type="HAMAP-Rule" id="MF_00500"/>
    </source>
</evidence>
<evidence type="ECO:0000256" key="1">
    <source>
        <dbReference type="ARBA" id="ARBA00007634"/>
    </source>
</evidence>
<evidence type="ECO:0000256" key="4">
    <source>
        <dbReference type="ARBA" id="ARBA00022980"/>
    </source>
</evidence>
<evidence type="ECO:0000313" key="9">
    <source>
        <dbReference type="EMBL" id="KPJ53032.1"/>
    </source>
</evidence>
<comment type="caution">
    <text evidence="9">The sequence shown here is derived from an EMBL/GenBank/DDBJ whole genome shotgun (WGS) entry which is preliminary data.</text>
</comment>
<feature type="compositionally biased region" description="Basic and acidic residues" evidence="8">
    <location>
        <begin position="1"/>
        <end position="14"/>
    </location>
</feature>